<organism evidence="2 3">
    <name type="scientific">Actinospica durhamensis</name>
    <dbReference type="NCBI Taxonomy" id="1508375"/>
    <lineage>
        <taxon>Bacteria</taxon>
        <taxon>Bacillati</taxon>
        <taxon>Actinomycetota</taxon>
        <taxon>Actinomycetes</taxon>
        <taxon>Catenulisporales</taxon>
        <taxon>Actinospicaceae</taxon>
        <taxon>Actinospica</taxon>
    </lineage>
</organism>
<feature type="transmembrane region" description="Helical" evidence="1">
    <location>
        <begin position="198"/>
        <end position="219"/>
    </location>
</feature>
<comment type="caution">
    <text evidence="2">The sequence shown here is derived from an EMBL/GenBank/DDBJ whole genome shotgun (WGS) entry which is preliminary data.</text>
</comment>
<keyword evidence="1" id="KW-1133">Transmembrane helix</keyword>
<feature type="transmembrane region" description="Helical" evidence="1">
    <location>
        <begin position="50"/>
        <end position="68"/>
    </location>
</feature>
<name>A0A941ENQ5_9ACTN</name>
<dbReference type="RefSeq" id="WP_212526919.1">
    <property type="nucleotide sequence ID" value="NZ_JAGSOG010000010.1"/>
</dbReference>
<feature type="transmembrane region" description="Helical" evidence="1">
    <location>
        <begin position="170"/>
        <end position="191"/>
    </location>
</feature>
<dbReference type="AlphaFoldDB" id="A0A941ENQ5"/>
<evidence type="ECO:0000256" key="1">
    <source>
        <dbReference type="SAM" id="Phobius"/>
    </source>
</evidence>
<proteinExistence type="predicted"/>
<feature type="transmembrane region" description="Helical" evidence="1">
    <location>
        <begin position="80"/>
        <end position="99"/>
    </location>
</feature>
<feature type="transmembrane region" description="Helical" evidence="1">
    <location>
        <begin position="130"/>
        <end position="150"/>
    </location>
</feature>
<keyword evidence="1" id="KW-0812">Transmembrane</keyword>
<evidence type="ECO:0000313" key="2">
    <source>
        <dbReference type="EMBL" id="MBR7832389.1"/>
    </source>
</evidence>
<keyword evidence="3" id="KW-1185">Reference proteome</keyword>
<evidence type="ECO:0000313" key="3">
    <source>
        <dbReference type="Proteomes" id="UP000675781"/>
    </source>
</evidence>
<protein>
    <submittedName>
        <fullName evidence="2">ABC transporter permease subunit</fullName>
    </submittedName>
</protein>
<dbReference type="EMBL" id="JAGSOG010000010">
    <property type="protein sequence ID" value="MBR7832389.1"/>
    <property type="molecule type" value="Genomic_DNA"/>
</dbReference>
<feature type="transmembrane region" description="Helical" evidence="1">
    <location>
        <begin position="344"/>
        <end position="364"/>
    </location>
</feature>
<accession>A0A941ENQ5</accession>
<dbReference type="Proteomes" id="UP000675781">
    <property type="component" value="Unassembled WGS sequence"/>
</dbReference>
<sequence>MSTPTTSVIHDIGYKPYTGPRLGRGQILRALYVHGLRAVFGFGRGPKAKIVPWFVTLVMVIPAALNVYASSENKPLILDYSLMGVRMMLFTVLLVAVSAPELVTRDLRHHTLPLYFSRPLRRGDYPLAKLLALFTGVLAVTLLPVLITYLGQVASSTSGHMIWLDTRAAFPGLFVSVLQSAVLSVLALLLAASTSRRVIATGLIAIFFLVTLAISQVMANALGTSWKTHQESCVVPALDPNAPNLSGNLFGVGGGVNGPPDFVINQYCQGVNAREYGIDNVTGVKDPNKPGYADITVTYETPVYSAIAKAGGLANPVYVVEGLRIWVFNATDSDLPNPSPLGPLYGAEAALIVLGGSAGLFLRYRKVSVS</sequence>
<gene>
    <name evidence="2" type="ORF">KDL01_03920</name>
</gene>
<reference evidence="2" key="1">
    <citation type="submission" date="2021-04" db="EMBL/GenBank/DDBJ databases">
        <title>Genome based classification of Actinospica acidithermotolerans sp. nov., an actinobacterium isolated from an Indonesian hot spring.</title>
        <authorList>
            <person name="Kusuma A.B."/>
            <person name="Putra K.E."/>
            <person name="Nafisah S."/>
            <person name="Loh J."/>
            <person name="Nouioui I."/>
            <person name="Goodfellow M."/>
        </authorList>
    </citation>
    <scope>NUCLEOTIDE SEQUENCE</scope>
    <source>
        <strain evidence="2">CSCA 57</strain>
    </source>
</reference>
<keyword evidence="1" id="KW-0472">Membrane</keyword>